<reference evidence="2 3" key="1">
    <citation type="submission" date="2021-01" db="EMBL/GenBank/DDBJ databases">
        <title>Genomic Encyclopedia of Type Strains, Phase IV (KMG-IV): sequencing the most valuable type-strain genomes for metagenomic binning, comparative biology and taxonomic classification.</title>
        <authorList>
            <person name="Goeker M."/>
        </authorList>
    </citation>
    <scope>NUCLEOTIDE SEQUENCE [LARGE SCALE GENOMIC DNA]</scope>
    <source>
        <strain evidence="2 3">DSM 25890</strain>
    </source>
</reference>
<dbReference type="RefSeq" id="WP_204400276.1">
    <property type="nucleotide sequence ID" value="NZ_JAFBEE010000002.1"/>
</dbReference>
<keyword evidence="1" id="KW-1133">Transmembrane helix</keyword>
<organism evidence="2 3">
    <name type="scientific">Alkaliphilus hydrothermalis</name>
    <dbReference type="NCBI Taxonomy" id="1482730"/>
    <lineage>
        <taxon>Bacteria</taxon>
        <taxon>Bacillati</taxon>
        <taxon>Bacillota</taxon>
        <taxon>Clostridia</taxon>
        <taxon>Peptostreptococcales</taxon>
        <taxon>Natronincolaceae</taxon>
        <taxon>Alkaliphilus</taxon>
    </lineage>
</organism>
<dbReference type="Pfam" id="PF09548">
    <property type="entry name" value="Spore_III_AB"/>
    <property type="match status" value="1"/>
</dbReference>
<dbReference type="EMBL" id="JAFBEE010000002">
    <property type="protein sequence ID" value="MBM7613996.1"/>
    <property type="molecule type" value="Genomic_DNA"/>
</dbReference>
<keyword evidence="3" id="KW-1185">Reference proteome</keyword>
<evidence type="ECO:0000256" key="1">
    <source>
        <dbReference type="SAM" id="Phobius"/>
    </source>
</evidence>
<name>A0ABS2NM32_9FIRM</name>
<dbReference type="PIRSF" id="PIRSF021435">
    <property type="entry name" value="SpoIIIAB"/>
    <property type="match status" value="1"/>
</dbReference>
<protein>
    <submittedName>
        <fullName evidence="2">Stage III sporulation protein AB</fullName>
    </submittedName>
</protein>
<dbReference type="NCBIfam" id="TIGR02833">
    <property type="entry name" value="spore_III_AB"/>
    <property type="match status" value="1"/>
</dbReference>
<comment type="caution">
    <text evidence="2">The sequence shown here is derived from an EMBL/GenBank/DDBJ whole genome shotgun (WGS) entry which is preliminary data.</text>
</comment>
<sequence length="173" mass="19759">MIIKIIFSIVIVFVSTIIGEIYANGYRQRTKMISQLISTLQMLETEIVYASTPLPFLMQKVSRRSPPEIANLLETTSEILLRKEGYTFSEAWQKGIELSHKNSALYKEDLALLINLGNNLGNSDRDNQMKHIQLAMEELRRNYDEAIHLQNKNVKLYKSMGLLGGLAIVIILF</sequence>
<accession>A0ABS2NM32</accession>
<feature type="transmembrane region" description="Helical" evidence="1">
    <location>
        <begin position="6"/>
        <end position="23"/>
    </location>
</feature>
<dbReference type="Proteomes" id="UP001314796">
    <property type="component" value="Unassembled WGS sequence"/>
</dbReference>
<gene>
    <name evidence="2" type="ORF">JOC73_000505</name>
</gene>
<dbReference type="InterPro" id="IPR014198">
    <property type="entry name" value="Spore_III_AB"/>
</dbReference>
<evidence type="ECO:0000313" key="3">
    <source>
        <dbReference type="Proteomes" id="UP001314796"/>
    </source>
</evidence>
<evidence type="ECO:0000313" key="2">
    <source>
        <dbReference type="EMBL" id="MBM7613996.1"/>
    </source>
</evidence>
<keyword evidence="1" id="KW-0812">Transmembrane</keyword>
<keyword evidence="1" id="KW-0472">Membrane</keyword>
<proteinExistence type="predicted"/>